<keyword evidence="3" id="KW-1185">Reference proteome</keyword>
<reference evidence="3" key="1">
    <citation type="submission" date="2018-03" db="EMBL/GenBank/DDBJ databases">
        <authorList>
            <person name="Rodrigo-Torres L."/>
            <person name="Arahal R. D."/>
            <person name="Lucena T."/>
        </authorList>
    </citation>
    <scope>NUCLEOTIDE SEQUENCE [LARGE SCALE GENOMIC DNA]</scope>
    <source>
        <strain evidence="3">CECT 7615</strain>
    </source>
</reference>
<accession>A0A2R8CDU2</accession>
<dbReference type="OrthoDB" id="1854250at2"/>
<evidence type="ECO:0000259" key="1">
    <source>
        <dbReference type="PROSITE" id="PS51704"/>
    </source>
</evidence>
<dbReference type="InterPro" id="IPR017946">
    <property type="entry name" value="PLC-like_Pdiesterase_TIM-brl"/>
</dbReference>
<protein>
    <submittedName>
        <fullName evidence="2">Glycerophosphodiester phosphodiesterase</fullName>
        <ecNumber evidence="2">3.1.4.46</ecNumber>
    </submittedName>
</protein>
<evidence type="ECO:0000313" key="2">
    <source>
        <dbReference type="EMBL" id="SPJ30575.1"/>
    </source>
</evidence>
<keyword evidence="2" id="KW-0378">Hydrolase</keyword>
<dbReference type="PROSITE" id="PS51704">
    <property type="entry name" value="GP_PDE"/>
    <property type="match status" value="1"/>
</dbReference>
<name>A0A2R8CDU2_9RHOB</name>
<dbReference type="RefSeq" id="WP_108791173.1">
    <property type="nucleotide sequence ID" value="NZ_ONZG01000012.1"/>
</dbReference>
<feature type="domain" description="GP-PDE" evidence="1">
    <location>
        <begin position="17"/>
        <end position="305"/>
    </location>
</feature>
<dbReference type="GO" id="GO:0006629">
    <property type="term" value="P:lipid metabolic process"/>
    <property type="evidence" value="ECO:0007669"/>
    <property type="project" value="InterPro"/>
</dbReference>
<evidence type="ECO:0000313" key="3">
    <source>
        <dbReference type="Proteomes" id="UP000244898"/>
    </source>
</evidence>
<dbReference type="Gene3D" id="3.20.20.190">
    <property type="entry name" value="Phosphatidylinositol (PI) phosphodiesterase"/>
    <property type="match status" value="1"/>
</dbReference>
<gene>
    <name evidence="2" type="primary">glpQ_3</name>
    <name evidence="2" type="ORF">TRM7615_04109</name>
</gene>
<dbReference type="AlphaFoldDB" id="A0A2R8CDU2"/>
<organism evidence="2 3">
    <name type="scientific">Falsiruegeria mediterranea M17</name>
    <dbReference type="NCBI Taxonomy" id="1200281"/>
    <lineage>
        <taxon>Bacteria</taxon>
        <taxon>Pseudomonadati</taxon>
        <taxon>Pseudomonadota</taxon>
        <taxon>Alphaproteobacteria</taxon>
        <taxon>Rhodobacterales</taxon>
        <taxon>Roseobacteraceae</taxon>
        <taxon>Falsiruegeria</taxon>
    </lineage>
</organism>
<dbReference type="Pfam" id="PF03009">
    <property type="entry name" value="GDPD"/>
    <property type="match status" value="1"/>
</dbReference>
<dbReference type="InterPro" id="IPR030395">
    <property type="entry name" value="GP_PDE_dom"/>
</dbReference>
<dbReference type="GO" id="GO:0008889">
    <property type="term" value="F:glycerophosphodiester phosphodiesterase activity"/>
    <property type="evidence" value="ECO:0007669"/>
    <property type="project" value="UniProtKB-EC"/>
</dbReference>
<dbReference type="SUPFAM" id="SSF51695">
    <property type="entry name" value="PLC-like phosphodiesterases"/>
    <property type="match status" value="1"/>
</dbReference>
<proteinExistence type="predicted"/>
<dbReference type="PANTHER" id="PTHR46211:SF14">
    <property type="entry name" value="GLYCEROPHOSPHODIESTER PHOSPHODIESTERASE"/>
    <property type="match status" value="1"/>
</dbReference>
<sequence length="323" mass="35890">MTTFPQLDAFRRSPGLIRLVGHRGARGVMPENTMEGFKFTLACDVTLLEFDVAITRDGVPVITHNHHLTRSVARDASGAWLRGDEPKLSALTWDELAQYDVGGLDGQSAYGQRFPDQAYLNGVRIPRLRDLCDLVAQPQHKDVQLMLEIKSDPERLQDALARAEIVTAVVADVRSAGLTQRTLMHSFDWNLLGECARQAPEMPTSYLTQLPENDADVGEDEATQAGPDISRDTYHTLPGLVSEAGGRLWCPYYLDVTTETVARAQELGLIVAVWTVNEADEIDQMIDLGVDAIVTDYPGRVQRKLLDRGLDWLDRDQPRAKIA</sequence>
<dbReference type="Proteomes" id="UP000244898">
    <property type="component" value="Unassembled WGS sequence"/>
</dbReference>
<dbReference type="EMBL" id="ONZG01000012">
    <property type="protein sequence ID" value="SPJ30575.1"/>
    <property type="molecule type" value="Genomic_DNA"/>
</dbReference>
<dbReference type="EC" id="3.1.4.46" evidence="2"/>
<dbReference type="PANTHER" id="PTHR46211">
    <property type="entry name" value="GLYCEROPHOSPHORYL DIESTER PHOSPHODIESTERASE"/>
    <property type="match status" value="1"/>
</dbReference>